<keyword evidence="1" id="KW-0406">Ion transport</keyword>
<feature type="transmembrane region" description="Helical" evidence="1">
    <location>
        <begin position="66"/>
        <end position="86"/>
    </location>
</feature>
<dbReference type="InterPro" id="IPR004445">
    <property type="entry name" value="GltS"/>
</dbReference>
<organism evidence="3 4">
    <name type="scientific">Ferrimonas lipolytica</name>
    <dbReference type="NCBI Taxonomy" id="2724191"/>
    <lineage>
        <taxon>Bacteria</taxon>
        <taxon>Pseudomonadati</taxon>
        <taxon>Pseudomonadota</taxon>
        <taxon>Gammaproteobacteria</taxon>
        <taxon>Alteromonadales</taxon>
        <taxon>Ferrimonadaceae</taxon>
        <taxon>Ferrimonas</taxon>
    </lineage>
</organism>
<keyword evidence="1" id="KW-0812">Transmembrane</keyword>
<dbReference type="GO" id="GO:0005886">
    <property type="term" value="C:plasma membrane"/>
    <property type="evidence" value="ECO:0007669"/>
    <property type="project" value="UniProtKB-SubCell"/>
</dbReference>
<keyword evidence="1" id="KW-0915">Sodium</keyword>
<keyword evidence="1" id="KW-0813">Transport</keyword>
<evidence type="ECO:0000313" key="3">
    <source>
        <dbReference type="EMBL" id="QIZ78744.1"/>
    </source>
</evidence>
<dbReference type="KEGG" id="fes:HER31_18655"/>
<dbReference type="NCBIfam" id="TIGR00210">
    <property type="entry name" value="gltS"/>
    <property type="match status" value="1"/>
</dbReference>
<feature type="transmembrane region" description="Helical" evidence="1">
    <location>
        <begin position="291"/>
        <end position="311"/>
    </location>
</feature>
<dbReference type="PANTHER" id="PTHR36178">
    <property type="entry name" value="SLR0625 PROTEIN"/>
    <property type="match status" value="1"/>
</dbReference>
<keyword evidence="4" id="KW-1185">Reference proteome</keyword>
<evidence type="ECO:0000256" key="1">
    <source>
        <dbReference type="HAMAP-Rule" id="MF_02062"/>
    </source>
</evidence>
<protein>
    <recommendedName>
        <fullName evidence="1 2">Sodium/glutamate symporter</fullName>
    </recommendedName>
</protein>
<feature type="transmembrane region" description="Helical" evidence="1">
    <location>
        <begin position="347"/>
        <end position="369"/>
    </location>
</feature>
<feature type="transmembrane region" description="Helical" evidence="1">
    <location>
        <begin position="384"/>
        <end position="408"/>
    </location>
</feature>
<feature type="transmembrane region" description="Helical" evidence="1">
    <location>
        <begin position="248"/>
        <end position="270"/>
    </location>
</feature>
<comment type="subcellular location">
    <subcellularLocation>
        <location evidence="1">Cell inner membrane</location>
        <topology evidence="1">Multi-pass membrane protein</topology>
    </subcellularLocation>
</comment>
<accession>A0A6H1UI79</accession>
<keyword evidence="1" id="KW-1133">Transmembrane helix</keyword>
<feature type="transmembrane region" description="Helical" evidence="1">
    <location>
        <begin position="209"/>
        <end position="228"/>
    </location>
</feature>
<keyword evidence="1" id="KW-0769">Symport</keyword>
<evidence type="ECO:0000256" key="2">
    <source>
        <dbReference type="NCBIfam" id="TIGR00210"/>
    </source>
</evidence>
<comment type="function">
    <text evidence="1">Catalyzes the sodium-dependent transport of glutamate.</text>
</comment>
<sequence>MQAQVVDVPPFLAFTIAIMVLFYGKYLTTKYEFLRKYSIPEPVVGGFACAVVVGILYYVFDYQLIFKLEVMDWLLVYFFTGIGLRADIQTLLKGGRPLLLLLILASSYIVMQNVLGISVAGLFGLDPKAGLMSGSVALTGGVGTTMAWAPTFVQELGITNATELGVASNTLGLIGACCIGGPIAAYLIKRHKLETNVSDDLTIGASHQSEAAGISVTYFGVLRAWLWLNVSMMLGYSLNESLQAAGVKLPLFVACLLAGIFFGNMGRWFLKKLDRTTLDGYAEEAERGLTLISDICLGMFLTMALMSLQIWKLEGSFAYIITVVGLQILMSAMFTTFVVFRVMGKDYAAAVICAGFGGVTLGSTATAIVNMQAVTQQYGAARQAFIVVPLVCGFFIDIVNAMVINFMVYF</sequence>
<feature type="transmembrane region" description="Helical" evidence="1">
    <location>
        <begin position="43"/>
        <end position="60"/>
    </location>
</feature>
<feature type="transmembrane region" description="Helical" evidence="1">
    <location>
        <begin position="98"/>
        <end position="123"/>
    </location>
</feature>
<feature type="transmembrane region" description="Helical" evidence="1">
    <location>
        <begin position="6"/>
        <end position="23"/>
    </location>
</feature>
<reference evidence="3 4" key="1">
    <citation type="submission" date="2020-04" db="EMBL/GenBank/DDBJ databases">
        <title>Ferrimonas sp. S7 isolated from sea water.</title>
        <authorList>
            <person name="Bae S.S."/>
            <person name="Baek K."/>
        </authorList>
    </citation>
    <scope>NUCLEOTIDE SEQUENCE [LARGE SCALE GENOMIC DNA]</scope>
    <source>
        <strain evidence="3 4">S7</strain>
    </source>
</reference>
<dbReference type="Proteomes" id="UP000501602">
    <property type="component" value="Chromosome"/>
</dbReference>
<keyword evidence="1" id="KW-1003">Cell membrane</keyword>
<dbReference type="HAMAP" id="MF_02062">
    <property type="entry name" value="GltS"/>
    <property type="match status" value="1"/>
</dbReference>
<keyword evidence="1" id="KW-0997">Cell inner membrane</keyword>
<proteinExistence type="inferred from homology"/>
<gene>
    <name evidence="1 3" type="primary">gltS</name>
    <name evidence="3" type="ORF">HER31_18655</name>
</gene>
<dbReference type="AlphaFoldDB" id="A0A6H1UI79"/>
<comment type="similarity">
    <text evidence="1">Belongs to the glutamate:Na(+) symporter (ESS) (TC 2.A.27) family.</text>
</comment>
<feature type="transmembrane region" description="Helical" evidence="1">
    <location>
        <begin position="317"/>
        <end position="340"/>
    </location>
</feature>
<dbReference type="EMBL" id="CP051180">
    <property type="protein sequence ID" value="QIZ78744.1"/>
    <property type="molecule type" value="Genomic_DNA"/>
</dbReference>
<dbReference type="PANTHER" id="PTHR36178:SF1">
    <property type="entry name" value="SODIUM_GLUTAMATE SYMPORTER"/>
    <property type="match status" value="1"/>
</dbReference>
<dbReference type="GO" id="GO:0015501">
    <property type="term" value="F:glutamate:sodium symporter activity"/>
    <property type="evidence" value="ECO:0007669"/>
    <property type="project" value="UniProtKB-UniRule"/>
</dbReference>
<keyword evidence="1" id="KW-0472">Membrane</keyword>
<name>A0A6H1UI79_9GAMM</name>
<dbReference type="GO" id="GO:0015813">
    <property type="term" value="P:L-glutamate transmembrane transport"/>
    <property type="evidence" value="ECO:0007669"/>
    <property type="project" value="UniProtKB-UniRule"/>
</dbReference>
<feature type="transmembrane region" description="Helical" evidence="1">
    <location>
        <begin position="170"/>
        <end position="188"/>
    </location>
</feature>
<keyword evidence="1" id="KW-0029">Amino-acid transport</keyword>
<evidence type="ECO:0000313" key="4">
    <source>
        <dbReference type="Proteomes" id="UP000501602"/>
    </source>
</evidence>
<dbReference type="Pfam" id="PF03616">
    <property type="entry name" value="Glt_symporter"/>
    <property type="match status" value="1"/>
</dbReference>
<keyword evidence="1" id="KW-0739">Sodium transport</keyword>
<dbReference type="RefSeq" id="WP_168663001.1">
    <property type="nucleotide sequence ID" value="NZ_CP051180.1"/>
</dbReference>